<evidence type="ECO:0000313" key="7">
    <source>
        <dbReference type="Proteomes" id="UP000018733"/>
    </source>
</evidence>
<dbReference type="GO" id="GO:0016887">
    <property type="term" value="F:ATP hydrolysis activity"/>
    <property type="evidence" value="ECO:0007669"/>
    <property type="project" value="InterPro"/>
</dbReference>
<keyword evidence="2" id="KW-1003">Cell membrane</keyword>
<name>V8QPC1_9BURK</name>
<keyword evidence="2" id="KW-0472">Membrane</keyword>
<dbReference type="RefSeq" id="WP_024005315.1">
    <property type="nucleotide sequence ID" value="NZ_KI650980.1"/>
</dbReference>
<comment type="caution">
    <text evidence="6">The sequence shown here is derived from an EMBL/GenBank/DDBJ whole genome shotgun (WGS) entry which is preliminary data.</text>
</comment>
<evidence type="ECO:0000256" key="3">
    <source>
        <dbReference type="ARBA" id="ARBA00022741"/>
    </source>
</evidence>
<evidence type="ECO:0000313" key="6">
    <source>
        <dbReference type="EMBL" id="ETF01487.1"/>
    </source>
</evidence>
<dbReference type="EMBL" id="AYXT01000010">
    <property type="protein sequence ID" value="ETF01487.1"/>
    <property type="molecule type" value="Genomic_DNA"/>
</dbReference>
<dbReference type="InterPro" id="IPR050153">
    <property type="entry name" value="Metal_Ion_Import_ABC"/>
</dbReference>
<dbReference type="SMART" id="SM00382">
    <property type="entry name" value="AAA"/>
    <property type="match status" value="1"/>
</dbReference>
<protein>
    <submittedName>
        <fullName evidence="6">Manganese ABC transporter ATP-binding protein</fullName>
    </submittedName>
</protein>
<evidence type="ECO:0000256" key="2">
    <source>
        <dbReference type="ARBA" id="ARBA00022475"/>
    </source>
</evidence>
<sequence>MMGPAIDLQQVALTLGQTRILYDIDLHVPAGSIHALIGPNGAGKSSLIKTLMGQMPHRGSLTLTWPDKPGVIGYVPQALEFDRTLPMTVDDFMGVMTQRRPAFFGLSSRNTGAIDDALTRVGMQHKRKRRMGALSGGERQRIMLAQALIPAPALLVLDEPMAALDEAGVAVFEDLLGYWRKQEATVLWVEHDLDAVRRLADRVTGLNHQVIFDGPPAEMLSAGQLLTLFSAHPRRREASGETGGAATLSRAAA</sequence>
<dbReference type="PROSITE" id="PS00211">
    <property type="entry name" value="ABC_TRANSPORTER_1"/>
    <property type="match status" value="1"/>
</dbReference>
<dbReference type="InterPro" id="IPR027417">
    <property type="entry name" value="P-loop_NTPase"/>
</dbReference>
<dbReference type="InterPro" id="IPR017871">
    <property type="entry name" value="ABC_transporter-like_CS"/>
</dbReference>
<dbReference type="PROSITE" id="PS50893">
    <property type="entry name" value="ABC_TRANSPORTER_2"/>
    <property type="match status" value="1"/>
</dbReference>
<dbReference type="PANTHER" id="PTHR42734:SF7">
    <property type="entry name" value="ATP-BINDING COMPONENT OF ABC TRANSPORTER-RELATED"/>
    <property type="match status" value="1"/>
</dbReference>
<dbReference type="HOGENOM" id="CLU_000604_1_11_4"/>
<evidence type="ECO:0000256" key="1">
    <source>
        <dbReference type="ARBA" id="ARBA00022448"/>
    </source>
</evidence>
<dbReference type="Proteomes" id="UP000018733">
    <property type="component" value="Unassembled WGS sequence"/>
</dbReference>
<accession>V8QPC1</accession>
<dbReference type="PANTHER" id="PTHR42734">
    <property type="entry name" value="METAL TRANSPORT SYSTEM ATP-BINDING PROTEIN TM_0124-RELATED"/>
    <property type="match status" value="1"/>
</dbReference>
<dbReference type="SUPFAM" id="SSF52540">
    <property type="entry name" value="P-loop containing nucleoside triphosphate hydrolases"/>
    <property type="match status" value="1"/>
</dbReference>
<dbReference type="STRING" id="1424334.W822_11745"/>
<organism evidence="6 7">
    <name type="scientific">Advenella kashmirensis W13003</name>
    <dbReference type="NCBI Taxonomy" id="1424334"/>
    <lineage>
        <taxon>Bacteria</taxon>
        <taxon>Pseudomonadati</taxon>
        <taxon>Pseudomonadota</taxon>
        <taxon>Betaproteobacteria</taxon>
        <taxon>Burkholderiales</taxon>
        <taxon>Alcaligenaceae</taxon>
    </lineage>
</organism>
<reference evidence="6 7" key="1">
    <citation type="journal article" date="2014" name="Genome Announc.">
        <title>Draft Genome Sequence of Advenella kashmirensis Strain W13003, a Polycyclic Aromatic Hydrocarbon-Degrading Bacterium.</title>
        <authorList>
            <person name="Wang X."/>
            <person name="Jin D."/>
            <person name="Zhou L."/>
            <person name="Wu L."/>
            <person name="An W."/>
            <person name="Zhao L."/>
        </authorList>
    </citation>
    <scope>NUCLEOTIDE SEQUENCE [LARGE SCALE GENOMIC DNA]</scope>
    <source>
        <strain evidence="6 7">W13003</strain>
    </source>
</reference>
<dbReference type="Gene3D" id="3.40.50.300">
    <property type="entry name" value="P-loop containing nucleotide triphosphate hydrolases"/>
    <property type="match status" value="1"/>
</dbReference>
<dbReference type="OrthoDB" id="5296765at2"/>
<dbReference type="Pfam" id="PF00005">
    <property type="entry name" value="ABC_tran"/>
    <property type="match status" value="1"/>
</dbReference>
<keyword evidence="1" id="KW-0813">Transport</keyword>
<keyword evidence="7" id="KW-1185">Reference proteome</keyword>
<feature type="domain" description="ABC transporter" evidence="5">
    <location>
        <begin position="6"/>
        <end position="233"/>
    </location>
</feature>
<proteinExistence type="predicted"/>
<dbReference type="GO" id="GO:0005524">
    <property type="term" value="F:ATP binding"/>
    <property type="evidence" value="ECO:0007669"/>
    <property type="project" value="UniProtKB-KW"/>
</dbReference>
<dbReference type="InterPro" id="IPR003439">
    <property type="entry name" value="ABC_transporter-like_ATP-bd"/>
</dbReference>
<gene>
    <name evidence="6" type="ORF">W822_11745</name>
</gene>
<evidence type="ECO:0000259" key="5">
    <source>
        <dbReference type="PROSITE" id="PS50893"/>
    </source>
</evidence>
<keyword evidence="3" id="KW-0547">Nucleotide-binding</keyword>
<dbReference type="eggNOG" id="COG1121">
    <property type="taxonomic scope" value="Bacteria"/>
</dbReference>
<dbReference type="PATRIC" id="fig|1424334.3.peg.2366"/>
<dbReference type="AlphaFoldDB" id="V8QPC1"/>
<dbReference type="InterPro" id="IPR003593">
    <property type="entry name" value="AAA+_ATPase"/>
</dbReference>
<evidence type="ECO:0000256" key="4">
    <source>
        <dbReference type="ARBA" id="ARBA00022840"/>
    </source>
</evidence>
<keyword evidence="4 6" id="KW-0067">ATP-binding</keyword>